<dbReference type="InterPro" id="IPR024094">
    <property type="entry name" value="Cyt_f_lg_dom"/>
</dbReference>
<evidence type="ECO:0000256" key="12">
    <source>
        <dbReference type="ARBA" id="ARBA00023004"/>
    </source>
</evidence>
<keyword evidence="12 17" id="KW-0408">Iron</keyword>
<comment type="function">
    <text evidence="1 17">Component of the cytochrome b6-f complex, which mediates electron transfer between photosystem II (PSII) and photosystem I (PSI), cyclic electron flow around PSI, and state transitions.</text>
</comment>
<dbReference type="SUPFAM" id="SSF103431">
    <property type="entry name" value="Cytochrome f subunit of the cytochrome b6f complex, transmembrane anchor"/>
    <property type="match status" value="1"/>
</dbReference>
<dbReference type="InterPro" id="IPR024058">
    <property type="entry name" value="Cyt-f_TM"/>
</dbReference>
<dbReference type="InterPro" id="IPR002325">
    <property type="entry name" value="Cyt_f"/>
</dbReference>
<keyword evidence="5 17" id="KW-0602">Photosynthesis</keyword>
<dbReference type="PROSITE" id="PS51010">
    <property type="entry name" value="CYTF"/>
    <property type="match status" value="1"/>
</dbReference>
<dbReference type="PRINTS" id="PR00610">
    <property type="entry name" value="CYTOCHROMEF"/>
</dbReference>
<dbReference type="AlphaFoldDB" id="A0A1B0TIB2"/>
<feature type="transmembrane region" description="Helical" evidence="17">
    <location>
        <begin position="303"/>
        <end position="320"/>
    </location>
</feature>
<evidence type="ECO:0000256" key="11">
    <source>
        <dbReference type="ARBA" id="ARBA00022989"/>
    </source>
</evidence>
<comment type="similarity">
    <text evidence="2 17">Belongs to the cytochrome f family.</text>
</comment>
<dbReference type="EMBL" id="KR025491">
    <property type="protein sequence ID" value="AKU47447.1"/>
    <property type="molecule type" value="Genomic_DNA"/>
</dbReference>
<keyword evidence="14 17" id="KW-0472">Membrane</keyword>
<keyword evidence="13 17" id="KW-0793">Thylakoid</keyword>
<comment type="cofactor">
    <cofactor evidence="17 18">
        <name>heme</name>
        <dbReference type="ChEBI" id="CHEBI:30413"/>
    </cofactor>
    <text evidence="17 18">Binds 1 heme group covalently.</text>
</comment>
<dbReference type="InterPro" id="IPR011054">
    <property type="entry name" value="Rudment_hybrid_motif"/>
</dbReference>
<organism evidence="20">
    <name type="scientific">Campylaephora sungminbooi</name>
    <dbReference type="NCBI Taxonomy" id="1896769"/>
    <lineage>
        <taxon>Eukaryota</taxon>
        <taxon>Rhodophyta</taxon>
        <taxon>Florideophyceae</taxon>
        <taxon>Rhodymeniophycidae</taxon>
        <taxon>Ceramiales</taxon>
        <taxon>Ceramiaceae</taxon>
        <taxon>Campylaephora</taxon>
    </lineage>
</organism>
<evidence type="ECO:0000256" key="13">
    <source>
        <dbReference type="ARBA" id="ARBA00023078"/>
    </source>
</evidence>
<dbReference type="EMBL" id="KR814486">
    <property type="protein sequence ID" value="ALN11894.1"/>
    <property type="molecule type" value="Genomic_DNA"/>
</dbReference>
<evidence type="ECO:0000256" key="2">
    <source>
        <dbReference type="ARBA" id="ARBA00008923"/>
    </source>
</evidence>
<proteinExistence type="inferred from homology"/>
<evidence type="ECO:0000256" key="10">
    <source>
        <dbReference type="ARBA" id="ARBA00022982"/>
    </source>
</evidence>
<geneLocation type="plastid" evidence="20"/>
<dbReference type="GO" id="GO:0020037">
    <property type="term" value="F:heme binding"/>
    <property type="evidence" value="ECO:0007669"/>
    <property type="project" value="InterPro"/>
</dbReference>
<evidence type="ECO:0000256" key="6">
    <source>
        <dbReference type="ARBA" id="ARBA00022617"/>
    </source>
</evidence>
<feature type="transmembrane region" description="Helical" evidence="17">
    <location>
        <begin position="31"/>
        <end position="52"/>
    </location>
</feature>
<keyword evidence="9 17" id="KW-0732">Signal</keyword>
<keyword evidence="4 17" id="KW-0813">Transport</keyword>
<dbReference type="Gene3D" id="1.20.5.700">
    <property type="entry name" value="Single helix bin"/>
    <property type="match status" value="1"/>
</dbReference>
<dbReference type="Gene3D" id="2.60.40.830">
    <property type="entry name" value="Cytochrome f large domain"/>
    <property type="match status" value="1"/>
</dbReference>
<dbReference type="SUPFAM" id="SSF51246">
    <property type="entry name" value="Rudiment single hybrid motif"/>
    <property type="match status" value="1"/>
</dbReference>
<dbReference type="GeneID" id="29078106"/>
<evidence type="ECO:0000256" key="7">
    <source>
        <dbReference type="ARBA" id="ARBA00022692"/>
    </source>
</evidence>
<dbReference type="GO" id="GO:0055035">
    <property type="term" value="C:plastid thylakoid membrane"/>
    <property type="evidence" value="ECO:0007669"/>
    <property type="project" value="UniProtKB-SubCell"/>
</dbReference>
<evidence type="ECO:0000256" key="4">
    <source>
        <dbReference type="ARBA" id="ARBA00022448"/>
    </source>
</evidence>
<evidence type="ECO:0000256" key="1">
    <source>
        <dbReference type="ARBA" id="ARBA00003068"/>
    </source>
</evidence>
<dbReference type="RefSeq" id="YP_009300528.1">
    <property type="nucleotide sequence ID" value="NC_031211.1"/>
</dbReference>
<evidence type="ECO:0000313" key="20">
    <source>
        <dbReference type="EMBL" id="ALN11894.1"/>
    </source>
</evidence>
<evidence type="ECO:0000256" key="16">
    <source>
        <dbReference type="ARBA" id="ARBA00046266"/>
    </source>
</evidence>
<dbReference type="PANTHER" id="PTHR33288">
    <property type="match status" value="1"/>
</dbReference>
<feature type="binding site" description="axial binding residue" evidence="17 18">
    <location>
        <position position="76"/>
    </location>
    <ligand>
        <name>heme</name>
        <dbReference type="ChEBI" id="CHEBI:30413"/>
    </ligand>
    <ligandPart>
        <name>Fe</name>
        <dbReference type="ChEBI" id="CHEBI:18248"/>
    </ligandPart>
</feature>
<dbReference type="InterPro" id="IPR036826">
    <property type="entry name" value="Cyt_f_lg_dom_sf"/>
</dbReference>
<feature type="domain" description="Cytochrome f large" evidence="19">
    <location>
        <begin position="52"/>
        <end position="206"/>
    </location>
</feature>
<dbReference type="SUPFAM" id="SSF49441">
    <property type="entry name" value="Cytochrome f, large domain"/>
    <property type="match status" value="1"/>
</dbReference>
<sequence length="335" mass="37433">MLLLIKDIYFFRLFIMNYNDLIVYTNKTKKLICHLICIASISLIYAFNTYAFPIYAQQGYENPREATGRIVCANCHLAQKPVHIETPKAVLPNSIFEATIEIPYDTNLKQQLGNGDQGSLNVGAVLILPDGFKLAPKKLLSKELKNKTKNVYIQPYSTSQPNILLVGPIPGNANQSITFPILSPDPNKDKNVHFFKYPIYLGGNRGRGQIYPTGDKSNNNAISVTNSGKIIKISKIDNGGYNIDIEKINGEIYQEKIPAGFKLLVSEGNNVINNQIITNDPNVGGFGQDEAEIVLQNPNRIKGMIAFFFTVTLAQIFFVLKKKQWEKVQAADLNF</sequence>
<dbReference type="Pfam" id="PF16639">
    <property type="entry name" value="Apocytochr_F_N"/>
    <property type="match status" value="1"/>
</dbReference>
<comment type="caution">
    <text evidence="17">Lacks conserved residue(s) required for the propagation of feature annotation.</text>
</comment>
<feature type="binding site" description="covalent" evidence="17 18">
    <location>
        <position position="75"/>
    </location>
    <ligand>
        <name>heme</name>
        <dbReference type="ChEBI" id="CHEBI:30413"/>
    </ligand>
</feature>
<keyword evidence="20" id="KW-0934">Plastid</keyword>
<evidence type="ECO:0000256" key="18">
    <source>
        <dbReference type="PIRSR" id="PIRSR602325-50"/>
    </source>
</evidence>
<gene>
    <name evidence="17 20" type="primary">petA</name>
</gene>
<name>A0A1B0TIB2_9FLOR</name>
<protein>
    <recommendedName>
        <fullName evidence="3 17">Cytochrome f</fullName>
    </recommendedName>
</protein>
<evidence type="ECO:0000256" key="5">
    <source>
        <dbReference type="ARBA" id="ARBA00022531"/>
    </source>
</evidence>
<keyword evidence="8 17" id="KW-0479">Metal-binding</keyword>
<keyword evidence="7 17" id="KW-0812">Transmembrane</keyword>
<dbReference type="HAMAP" id="MF_00610">
    <property type="entry name" value="Cytb6_f_cytF"/>
    <property type="match status" value="1"/>
</dbReference>
<dbReference type="GO" id="GO:0005506">
    <property type="term" value="F:iron ion binding"/>
    <property type="evidence" value="ECO:0007669"/>
    <property type="project" value="InterPro"/>
</dbReference>
<dbReference type="GO" id="GO:0009055">
    <property type="term" value="F:electron transfer activity"/>
    <property type="evidence" value="ECO:0007669"/>
    <property type="project" value="UniProtKB-UniRule"/>
</dbReference>
<evidence type="ECO:0000256" key="17">
    <source>
        <dbReference type="HAMAP-Rule" id="MF_00610"/>
    </source>
</evidence>
<keyword evidence="10 17" id="KW-0249">Electron transport</keyword>
<accession>A0A1B0TIB2</accession>
<reference evidence="20" key="1">
    <citation type="journal article" date="2016" name="Bot. Marina">
        <title>Genomic and phylogenetic analysis of Ceramium cimbricum (Ceramiales, Rhodophyta) from the Atlantic and Pacific Oceans supports the naming of a new invasive Pacific entity Ceramium sungminbooi sp. nov.</title>
        <authorList>
            <person name="Hughey J.R."/>
            <person name="Boo G.H."/>
        </authorList>
    </citation>
    <scope>NUCLEOTIDE SEQUENCE</scope>
</reference>
<dbReference type="FunFam" id="2.60.40.830:FF:000001">
    <property type="entry name" value="Cytochrome f"/>
    <property type="match status" value="1"/>
</dbReference>
<dbReference type="Gene3D" id="2.40.50.100">
    <property type="match status" value="1"/>
</dbReference>
<evidence type="ECO:0000256" key="3">
    <source>
        <dbReference type="ARBA" id="ARBA00013528"/>
    </source>
</evidence>
<comment type="subunit">
    <text evidence="15 17">The 4 large subunits of the cytochrome b6-f complex are cytochrome b6, subunit IV (17 kDa polypeptide, PetD), cytochrome f and the Rieske protein, while the 4 small subunits are PetG, PetL, PetM and PetN. The complex functions as a dimer.</text>
</comment>
<comment type="subcellular location">
    <subcellularLocation>
        <location evidence="17">Cellular thylakoid membrane</location>
        <topology evidence="17">Single-pass membrane protein</topology>
    </subcellularLocation>
    <subcellularLocation>
        <location evidence="16">Plastid thylakoid membrane</location>
        <topology evidence="16">Single-pass membrane protein</topology>
    </subcellularLocation>
</comment>
<keyword evidence="6 17" id="KW-0349">Heme</keyword>
<dbReference type="GO" id="GO:0015979">
    <property type="term" value="P:photosynthesis"/>
    <property type="evidence" value="ECO:0007669"/>
    <property type="project" value="UniProtKB-UniRule"/>
</dbReference>
<evidence type="ECO:0000256" key="15">
    <source>
        <dbReference type="ARBA" id="ARBA00025834"/>
    </source>
</evidence>
<feature type="binding site" description="axial binding residue" evidence="17 18">
    <location>
        <position position="52"/>
    </location>
    <ligand>
        <name>heme</name>
        <dbReference type="ChEBI" id="CHEBI:30413"/>
    </ligand>
    <ligandPart>
        <name>Fe</name>
        <dbReference type="ChEBI" id="CHEBI:18248"/>
    </ligandPart>
</feature>
<feature type="binding site" description="covalent" evidence="17 18">
    <location>
        <position position="72"/>
    </location>
    <ligand>
        <name>heme</name>
        <dbReference type="ChEBI" id="CHEBI:30413"/>
    </ligand>
</feature>
<evidence type="ECO:0000256" key="9">
    <source>
        <dbReference type="ARBA" id="ARBA00022729"/>
    </source>
</evidence>
<dbReference type="Pfam" id="PF01333">
    <property type="entry name" value="Apocytochr_F_C"/>
    <property type="match status" value="1"/>
</dbReference>
<evidence type="ECO:0000256" key="8">
    <source>
        <dbReference type="ARBA" id="ARBA00022723"/>
    </source>
</evidence>
<evidence type="ECO:0000259" key="19">
    <source>
        <dbReference type="Pfam" id="PF16639"/>
    </source>
</evidence>
<dbReference type="PANTHER" id="PTHR33288:SF10">
    <property type="entry name" value="CYTOCHROME F"/>
    <property type="match status" value="1"/>
</dbReference>
<evidence type="ECO:0000256" key="14">
    <source>
        <dbReference type="ARBA" id="ARBA00023136"/>
    </source>
</evidence>
<keyword evidence="11 17" id="KW-1133">Transmembrane helix</keyword>